<proteinExistence type="predicted"/>
<evidence type="ECO:0000313" key="2">
    <source>
        <dbReference type="EMBL" id="MDT0343627.1"/>
    </source>
</evidence>
<evidence type="ECO:0000313" key="3">
    <source>
        <dbReference type="Proteomes" id="UP001183246"/>
    </source>
</evidence>
<feature type="region of interest" description="Disordered" evidence="1">
    <location>
        <begin position="174"/>
        <end position="198"/>
    </location>
</feature>
<keyword evidence="3" id="KW-1185">Reference proteome</keyword>
<protein>
    <submittedName>
        <fullName evidence="2">Uncharacterized protein</fullName>
    </submittedName>
</protein>
<dbReference type="RefSeq" id="WP_311704763.1">
    <property type="nucleotide sequence ID" value="NZ_JAVREL010000006.1"/>
</dbReference>
<organism evidence="2 3">
    <name type="scientific">Streptomyces litchfieldiae</name>
    <dbReference type="NCBI Taxonomy" id="3075543"/>
    <lineage>
        <taxon>Bacteria</taxon>
        <taxon>Bacillati</taxon>
        <taxon>Actinomycetota</taxon>
        <taxon>Actinomycetes</taxon>
        <taxon>Kitasatosporales</taxon>
        <taxon>Streptomycetaceae</taxon>
        <taxon>Streptomyces</taxon>
    </lineage>
</organism>
<gene>
    <name evidence="2" type="ORF">RM590_13540</name>
</gene>
<dbReference type="EMBL" id="JAVREL010000006">
    <property type="protein sequence ID" value="MDT0343627.1"/>
    <property type="molecule type" value="Genomic_DNA"/>
</dbReference>
<feature type="region of interest" description="Disordered" evidence="1">
    <location>
        <begin position="1"/>
        <end position="21"/>
    </location>
</feature>
<dbReference type="Proteomes" id="UP001183246">
    <property type="component" value="Unassembled WGS sequence"/>
</dbReference>
<comment type="caution">
    <text evidence="2">The sequence shown here is derived from an EMBL/GenBank/DDBJ whole genome shotgun (WGS) entry which is preliminary data.</text>
</comment>
<reference evidence="3" key="1">
    <citation type="submission" date="2023-07" db="EMBL/GenBank/DDBJ databases">
        <title>30 novel species of actinomycetes from the DSMZ collection.</title>
        <authorList>
            <person name="Nouioui I."/>
        </authorList>
    </citation>
    <scope>NUCLEOTIDE SEQUENCE [LARGE SCALE GENOMIC DNA]</scope>
    <source>
        <strain evidence="3">DSM 44938</strain>
    </source>
</reference>
<feature type="compositionally biased region" description="Basic and acidic residues" evidence="1">
    <location>
        <begin position="177"/>
        <end position="192"/>
    </location>
</feature>
<evidence type="ECO:0000256" key="1">
    <source>
        <dbReference type="SAM" id="MobiDB-lite"/>
    </source>
</evidence>
<sequence length="198" mass="22125">MRQHLYGSPHLVAPAGGERGPAMTDTVHGTVAIEYRHFCVTEGGPGTEAADFRSERPVILSHGRITVTTRVQEQRAPVTVRVVRRHTPPEGWAHLGTVTYRPVHRGVVTVCDTMNGPAMDDLRIDPATVYGVHVYAKGRADSRERFDACLDRGEYGVRDGFEEYLIVFVPSGSQEPPEIREERRMVVDDRGRRPANLR</sequence>
<accession>A0ABU2MPS5</accession>
<name>A0ABU2MPS5_9ACTN</name>